<keyword evidence="4" id="KW-1185">Reference proteome</keyword>
<feature type="compositionally biased region" description="Basic and acidic residues" evidence="1">
    <location>
        <begin position="64"/>
        <end position="89"/>
    </location>
</feature>
<sequence length="89" mass="9523">MSARNSDSNEDDDVGPGDTLNASESTDSDEIHNADGDEPVEPPGKWSGTGKFGLTASEASEGESLDRKLAAERPDIDRERADRRGMQDS</sequence>
<gene>
    <name evidence="2" type="ORF">BKG73_10175</name>
    <name evidence="3" type="ORF">BST43_13605</name>
</gene>
<evidence type="ECO:0000313" key="2">
    <source>
        <dbReference type="EMBL" id="OHU10257.1"/>
    </source>
</evidence>
<organism evidence="3 5">
    <name type="scientific">Mycobacteroides saopaulense</name>
    <dbReference type="NCBI Taxonomy" id="1578165"/>
    <lineage>
        <taxon>Bacteria</taxon>
        <taxon>Bacillati</taxon>
        <taxon>Actinomycetota</taxon>
        <taxon>Actinomycetes</taxon>
        <taxon>Mycobacteriales</taxon>
        <taxon>Mycobacteriaceae</taxon>
        <taxon>Mycobacteroides</taxon>
    </lineage>
</organism>
<reference evidence="2 4" key="1">
    <citation type="submission" date="2016-10" db="EMBL/GenBank/DDBJ databases">
        <title>Evaluation of Human, Animal and Environmental Mycobacterium chelonae Isolates by Core Genome Phylogenomic Analysis, Targeted Gene Comparison, and Anti-microbial Susceptibility Patterns: A Tale of Mistaken Identities.</title>
        <authorList>
            <person name="Fogelson S.B."/>
            <person name="Camus A.C."/>
            <person name="Lorenz W."/>
            <person name="Vasireddy R."/>
            <person name="Vasireddy S."/>
            <person name="Smith T."/>
            <person name="Brown-Elliott B.A."/>
            <person name="Wallace R.J.Jr."/>
            <person name="Hasan N.A."/>
            <person name="Reischl U."/>
            <person name="Sanchez S."/>
        </authorList>
    </citation>
    <scope>NUCLEOTIDE SEQUENCE [LARGE SCALE GENOMIC DNA]</scope>
    <source>
        <strain evidence="2 4">8528</strain>
    </source>
</reference>
<evidence type="ECO:0000256" key="1">
    <source>
        <dbReference type="SAM" id="MobiDB-lite"/>
    </source>
</evidence>
<accession>A0A1S1JKG9</accession>
<dbReference type="Proteomes" id="UP000179621">
    <property type="component" value="Unassembled WGS sequence"/>
</dbReference>
<proteinExistence type="predicted"/>
<evidence type="ECO:0000313" key="5">
    <source>
        <dbReference type="Proteomes" id="UP000192434"/>
    </source>
</evidence>
<evidence type="ECO:0000313" key="4">
    <source>
        <dbReference type="Proteomes" id="UP000179621"/>
    </source>
</evidence>
<name>A0A1S1JKG9_9MYCO</name>
<evidence type="ECO:0000313" key="3">
    <source>
        <dbReference type="EMBL" id="ORB56499.1"/>
    </source>
</evidence>
<dbReference type="STRING" id="1578165.BKG68_19370"/>
<dbReference type="KEGG" id="msao:MYCSP_10335"/>
<dbReference type="RefSeq" id="WP_070912628.1">
    <property type="nucleotide sequence ID" value="NZ_CP010271.1"/>
</dbReference>
<dbReference type="EMBL" id="MLIH01000011">
    <property type="protein sequence ID" value="OHU10257.1"/>
    <property type="molecule type" value="Genomic_DNA"/>
</dbReference>
<protein>
    <submittedName>
        <fullName evidence="3">Uncharacterized protein</fullName>
    </submittedName>
</protein>
<feature type="region of interest" description="Disordered" evidence="1">
    <location>
        <begin position="1"/>
        <end position="89"/>
    </location>
</feature>
<dbReference type="EMBL" id="MVII01000016">
    <property type="protein sequence ID" value="ORB56499.1"/>
    <property type="molecule type" value="Genomic_DNA"/>
</dbReference>
<reference evidence="3 5" key="2">
    <citation type="submission" date="2016-12" db="EMBL/GenBank/DDBJ databases">
        <title>The new phylogeny of genus Mycobacterium.</title>
        <authorList>
            <person name="Tortoli E."/>
            <person name="Trovato A."/>
            <person name="Cirillo D.M."/>
        </authorList>
    </citation>
    <scope>NUCLEOTIDE SEQUENCE [LARGE SCALE GENOMIC DNA]</scope>
    <source>
        <strain evidence="3 5">CCUG 66554</strain>
    </source>
</reference>
<comment type="caution">
    <text evidence="3">The sequence shown here is derived from an EMBL/GenBank/DDBJ whole genome shotgun (WGS) entry which is preliminary data.</text>
</comment>
<dbReference type="Proteomes" id="UP000192434">
    <property type="component" value="Unassembled WGS sequence"/>
</dbReference>
<dbReference type="AlphaFoldDB" id="A0A1S1JKG9"/>
<dbReference type="OrthoDB" id="4565554at2"/>